<feature type="active site" evidence="5">
    <location>
        <position position="254"/>
    </location>
</feature>
<feature type="active site" evidence="5">
    <location>
        <position position="226"/>
    </location>
</feature>
<dbReference type="GO" id="GO:0090499">
    <property type="term" value="F:pimelyl-[acyl-carrier protein] methyl ester esterase activity"/>
    <property type="evidence" value="ECO:0007669"/>
    <property type="project" value="UniProtKB-EC"/>
</dbReference>
<dbReference type="STRING" id="1400863.BN873_150057"/>
<sequence length="274" mass="30235">MTARSNPKPSWPPAHDSTSQSLYAHTLGTGSDVVLVHGWGMHSGVWEDVAEGLIDDFRVTVVDLPGYGFSRRYEGRHTLDDLCSAMAAVVPTPAAWVGWSLGGLIAQRLAVTAPQRVSHLILTNSTPCFAQRADWPHAVALPVLRQFAEDLRRDYRAVLKRFIALEVYGSERASAQLQQLKAMLFQHGEPALSALEDGLQILESTDLRPDWGRIVCPILLLMGERDQLVPVEAGQALVAHRPDVRLRVLERAGHAPFFSHLPVFNAELRAFLNG</sequence>
<evidence type="ECO:0000256" key="1">
    <source>
        <dbReference type="ARBA" id="ARBA00022487"/>
    </source>
</evidence>
<keyword evidence="1 5" id="KW-0719">Serine esterase</keyword>
<feature type="binding site" evidence="5">
    <location>
        <begin position="100"/>
        <end position="101"/>
    </location>
    <ligand>
        <name>substrate</name>
    </ligand>
</feature>
<name>W6M418_9GAMM</name>
<feature type="active site" description="Nucleophile" evidence="5">
    <location>
        <position position="100"/>
    </location>
</feature>
<dbReference type="Proteomes" id="UP000035760">
    <property type="component" value="Unassembled WGS sequence"/>
</dbReference>
<dbReference type="NCBIfam" id="TIGR01738">
    <property type="entry name" value="bioH"/>
    <property type="match status" value="1"/>
</dbReference>
<dbReference type="PANTHER" id="PTHR43194:SF5">
    <property type="entry name" value="PIMELOYL-[ACYL-CARRIER PROTEIN] METHYL ESTER ESTERASE"/>
    <property type="match status" value="1"/>
</dbReference>
<organism evidence="7 8">
    <name type="scientific">Candidatus Competibacter denitrificans Run_A_D11</name>
    <dbReference type="NCBI Taxonomy" id="1400863"/>
    <lineage>
        <taxon>Bacteria</taxon>
        <taxon>Pseudomonadati</taxon>
        <taxon>Pseudomonadota</taxon>
        <taxon>Gammaproteobacteria</taxon>
        <taxon>Candidatus Competibacteraceae</taxon>
        <taxon>Candidatus Competibacter</taxon>
    </lineage>
</organism>
<evidence type="ECO:0000256" key="3">
    <source>
        <dbReference type="ARBA" id="ARBA00022756"/>
    </source>
</evidence>
<proteinExistence type="inferred from homology"/>
<comment type="catalytic activity">
    <reaction evidence="5">
        <text>6-carboxyhexanoyl-[ACP] methyl ester + H2O = 6-carboxyhexanoyl-[ACP] + methanol + H(+)</text>
        <dbReference type="Rhea" id="RHEA:42700"/>
        <dbReference type="Rhea" id="RHEA-COMP:9955"/>
        <dbReference type="Rhea" id="RHEA-COMP:10186"/>
        <dbReference type="ChEBI" id="CHEBI:15377"/>
        <dbReference type="ChEBI" id="CHEBI:15378"/>
        <dbReference type="ChEBI" id="CHEBI:17790"/>
        <dbReference type="ChEBI" id="CHEBI:78846"/>
        <dbReference type="ChEBI" id="CHEBI:82735"/>
        <dbReference type="EC" id="3.1.1.85"/>
    </reaction>
</comment>
<comment type="caution">
    <text evidence="7">The sequence shown here is derived from an EMBL/GenBank/DDBJ whole genome shotgun (WGS) entry which is preliminary data.</text>
</comment>
<keyword evidence="4 5" id="KW-0378">Hydrolase</keyword>
<keyword evidence="8" id="KW-1185">Reference proteome</keyword>
<dbReference type="GO" id="GO:0005737">
    <property type="term" value="C:cytoplasm"/>
    <property type="evidence" value="ECO:0007669"/>
    <property type="project" value="UniProtKB-SubCell"/>
</dbReference>
<dbReference type="InterPro" id="IPR050228">
    <property type="entry name" value="Carboxylesterase_BioH"/>
</dbReference>
<dbReference type="UniPathway" id="UPA00078"/>
<dbReference type="InterPro" id="IPR029058">
    <property type="entry name" value="AB_hydrolase_fold"/>
</dbReference>
<comment type="pathway">
    <text evidence="5">Cofactor biosynthesis; biotin biosynthesis.</text>
</comment>
<dbReference type="Pfam" id="PF00561">
    <property type="entry name" value="Abhydrolase_1"/>
    <property type="match status" value="1"/>
</dbReference>
<gene>
    <name evidence="5" type="primary">bioH</name>
    <name evidence="7" type="ORF">BN873_150057</name>
</gene>
<protein>
    <recommendedName>
        <fullName evidence="5">Pimeloyl-[acyl-carrier protein] methyl ester esterase</fullName>
        <ecNumber evidence="5">3.1.1.85</ecNumber>
    </recommendedName>
    <alternativeName>
        <fullName evidence="5">Biotin synthesis protein BioH</fullName>
    </alternativeName>
    <alternativeName>
        <fullName evidence="5">Carboxylesterase BioH</fullName>
    </alternativeName>
</protein>
<comment type="similarity">
    <text evidence="5">Belongs to the AB hydrolase superfamily. Carboxylesterase BioH family.</text>
</comment>
<comment type="function">
    <text evidence="5">The physiological role of BioH is to remove the methyl group introduced by BioC when the pimeloyl moiety is complete. It allows to synthesize pimeloyl-ACP via the fatty acid synthetic pathway through the hydrolysis of the ester bonds of pimeloyl-ACP esters.</text>
</comment>
<dbReference type="AlphaFoldDB" id="W6M418"/>
<dbReference type="EMBL" id="CBTJ020000020">
    <property type="protein sequence ID" value="CDI01269.1"/>
    <property type="molecule type" value="Genomic_DNA"/>
</dbReference>
<dbReference type="PRINTS" id="PR00111">
    <property type="entry name" value="ABHYDROLASE"/>
</dbReference>
<feature type="binding site" evidence="5">
    <location>
        <position position="39"/>
    </location>
    <ligand>
        <name>substrate</name>
    </ligand>
</feature>
<dbReference type="GO" id="GO:0009102">
    <property type="term" value="P:biotin biosynthetic process"/>
    <property type="evidence" value="ECO:0007669"/>
    <property type="project" value="UniProtKB-UniRule"/>
</dbReference>
<dbReference type="RefSeq" id="WP_139031634.1">
    <property type="nucleotide sequence ID" value="NZ_CBTJ020000020.1"/>
</dbReference>
<evidence type="ECO:0000256" key="2">
    <source>
        <dbReference type="ARBA" id="ARBA00022490"/>
    </source>
</evidence>
<evidence type="ECO:0000256" key="4">
    <source>
        <dbReference type="ARBA" id="ARBA00022801"/>
    </source>
</evidence>
<dbReference type="SUPFAM" id="SSF53474">
    <property type="entry name" value="alpha/beta-Hydrolases"/>
    <property type="match status" value="1"/>
</dbReference>
<reference evidence="7" key="1">
    <citation type="submission" date="2013-07" db="EMBL/GenBank/DDBJ databases">
        <authorList>
            <person name="McIlroy S."/>
        </authorList>
    </citation>
    <scope>NUCLEOTIDE SEQUENCE [LARGE SCALE GENOMIC DNA]</scope>
    <source>
        <strain evidence="7">Run_A_D11</strain>
    </source>
</reference>
<dbReference type="Gene3D" id="3.40.50.1820">
    <property type="entry name" value="alpha/beta hydrolase"/>
    <property type="match status" value="1"/>
</dbReference>
<evidence type="ECO:0000256" key="5">
    <source>
        <dbReference type="HAMAP-Rule" id="MF_01260"/>
    </source>
</evidence>
<comment type="caution">
    <text evidence="5">Lacks conserved residue(s) required for the propagation of feature annotation.</text>
</comment>
<keyword evidence="3 5" id="KW-0093">Biotin biosynthesis</keyword>
<feature type="domain" description="AB hydrolase-1" evidence="6">
    <location>
        <begin position="33"/>
        <end position="260"/>
    </location>
</feature>
<dbReference type="PANTHER" id="PTHR43194">
    <property type="entry name" value="HYDROLASE ALPHA/BETA FOLD FAMILY"/>
    <property type="match status" value="1"/>
</dbReference>
<dbReference type="InterPro" id="IPR000073">
    <property type="entry name" value="AB_hydrolase_1"/>
</dbReference>
<keyword evidence="2 5" id="KW-0963">Cytoplasm</keyword>
<comment type="subcellular location">
    <subcellularLocation>
        <location evidence="5">Cytoplasm</location>
    </subcellularLocation>
</comment>
<evidence type="ECO:0000313" key="7">
    <source>
        <dbReference type="EMBL" id="CDI01269.1"/>
    </source>
</evidence>
<dbReference type="OrthoDB" id="9780744at2"/>
<evidence type="ECO:0000259" key="6">
    <source>
        <dbReference type="Pfam" id="PF00561"/>
    </source>
</evidence>
<dbReference type="EC" id="3.1.1.85" evidence="5"/>
<evidence type="ECO:0000313" key="8">
    <source>
        <dbReference type="Proteomes" id="UP000035760"/>
    </source>
</evidence>
<accession>W6M418</accession>
<reference evidence="7" key="2">
    <citation type="submission" date="2014-03" db="EMBL/GenBank/DDBJ databases">
        <title>Candidatus Competibacter-lineage genomes retrieved from metagenomes reveal functional metabolic diversity.</title>
        <authorList>
            <person name="McIlroy S.J."/>
            <person name="Albertsen M."/>
            <person name="Andresen E.K."/>
            <person name="Saunders A.M."/>
            <person name="Kristiansen R."/>
            <person name="Stokholm-Bjerregaard M."/>
            <person name="Nielsen K.L."/>
            <person name="Nielsen P.H."/>
        </authorList>
    </citation>
    <scope>NUCLEOTIDE SEQUENCE</scope>
    <source>
        <strain evidence="7">Run_A_D11</strain>
    </source>
</reference>
<dbReference type="InterPro" id="IPR010076">
    <property type="entry name" value="BioH"/>
</dbReference>
<feature type="binding site" evidence="5">
    <location>
        <position position="254"/>
    </location>
    <ligand>
        <name>substrate</name>
    </ligand>
</feature>
<comment type="subunit">
    <text evidence="5">Monomer.</text>
</comment>
<dbReference type="HAMAP" id="MF_01260">
    <property type="entry name" value="Carboxylester"/>
    <property type="match status" value="1"/>
</dbReference>